<dbReference type="Gene3D" id="3.40.50.1010">
    <property type="entry name" value="5'-nuclease"/>
    <property type="match status" value="1"/>
</dbReference>
<dbReference type="Pfam" id="PF10130">
    <property type="entry name" value="PIN_2"/>
    <property type="match status" value="1"/>
</dbReference>
<dbReference type="Proteomes" id="UP000271925">
    <property type="component" value="Unassembled WGS sequence"/>
</dbReference>
<dbReference type="RefSeq" id="WP_124873785.1">
    <property type="nucleotide sequence ID" value="NZ_RQJO01000008.1"/>
</dbReference>
<evidence type="ECO:0000313" key="2">
    <source>
        <dbReference type="EMBL" id="RRB03750.1"/>
    </source>
</evidence>
<accession>A0A3P1BRQ3</accession>
<organism evidence="2 3">
    <name type="scientific">Larkinella rosea</name>
    <dbReference type="NCBI Taxonomy" id="2025312"/>
    <lineage>
        <taxon>Bacteria</taxon>
        <taxon>Pseudomonadati</taxon>
        <taxon>Bacteroidota</taxon>
        <taxon>Cytophagia</taxon>
        <taxon>Cytophagales</taxon>
        <taxon>Spirosomataceae</taxon>
        <taxon>Larkinella</taxon>
    </lineage>
</organism>
<dbReference type="InterPro" id="IPR029060">
    <property type="entry name" value="PIN-like_dom_sf"/>
</dbReference>
<feature type="domain" description="PIN" evidence="1">
    <location>
        <begin position="4"/>
        <end position="123"/>
    </location>
</feature>
<dbReference type="AlphaFoldDB" id="A0A3P1BRQ3"/>
<dbReference type="EMBL" id="RQJO01000008">
    <property type="protein sequence ID" value="RRB03750.1"/>
    <property type="molecule type" value="Genomic_DNA"/>
</dbReference>
<name>A0A3P1BRQ3_9BACT</name>
<proteinExistence type="predicted"/>
<sequence>MIVIVDANILFSALISANGKIARLLTDPTLSIRRVSCHYAVVELFKHQPKIVKYAKKPLEEVIDDLSTLINNLKLYNETLIESQHWQEAARLTAGVDSFDISYVALTLQTDGWLWTGDKKLTAHLQGLEFNRVINTEELYQILNQPEKES</sequence>
<protein>
    <recommendedName>
        <fullName evidence="1">PIN domain-containing protein</fullName>
    </recommendedName>
</protein>
<evidence type="ECO:0000313" key="3">
    <source>
        <dbReference type="Proteomes" id="UP000271925"/>
    </source>
</evidence>
<dbReference type="SUPFAM" id="SSF88723">
    <property type="entry name" value="PIN domain-like"/>
    <property type="match status" value="1"/>
</dbReference>
<dbReference type="InterPro" id="IPR002716">
    <property type="entry name" value="PIN_dom"/>
</dbReference>
<gene>
    <name evidence="2" type="ORF">EHT25_09430</name>
</gene>
<keyword evidence="3" id="KW-1185">Reference proteome</keyword>
<comment type="caution">
    <text evidence="2">The sequence shown here is derived from an EMBL/GenBank/DDBJ whole genome shotgun (WGS) entry which is preliminary data.</text>
</comment>
<dbReference type="OrthoDB" id="799916at2"/>
<dbReference type="CDD" id="cd09871">
    <property type="entry name" value="PIN_MtVapC28-VapC30-like"/>
    <property type="match status" value="1"/>
</dbReference>
<evidence type="ECO:0000259" key="1">
    <source>
        <dbReference type="Pfam" id="PF10130"/>
    </source>
</evidence>
<reference evidence="2 3" key="1">
    <citation type="submission" date="2018-11" db="EMBL/GenBank/DDBJ databases">
        <authorList>
            <person name="Zhou Z."/>
            <person name="Wang G."/>
        </authorList>
    </citation>
    <scope>NUCLEOTIDE SEQUENCE [LARGE SCALE GENOMIC DNA]</scope>
    <source>
        <strain evidence="2 3">KCTC52004</strain>
    </source>
</reference>